<gene>
    <name evidence="3" type="ORF">QWZ18_25270</name>
</gene>
<keyword evidence="2" id="KW-0812">Transmembrane</keyword>
<feature type="region of interest" description="Disordered" evidence="1">
    <location>
        <begin position="75"/>
        <end position="107"/>
    </location>
</feature>
<feature type="transmembrane region" description="Helical" evidence="2">
    <location>
        <begin position="24"/>
        <end position="45"/>
    </location>
</feature>
<evidence type="ECO:0000256" key="2">
    <source>
        <dbReference type="SAM" id="Phobius"/>
    </source>
</evidence>
<organism evidence="3 4">
    <name type="scientific">Methylobacterium longum</name>
    <dbReference type="NCBI Taxonomy" id="767694"/>
    <lineage>
        <taxon>Bacteria</taxon>
        <taxon>Pseudomonadati</taxon>
        <taxon>Pseudomonadota</taxon>
        <taxon>Alphaproteobacteria</taxon>
        <taxon>Hyphomicrobiales</taxon>
        <taxon>Methylobacteriaceae</taxon>
        <taxon>Methylobacterium</taxon>
    </lineage>
</organism>
<dbReference type="EMBL" id="JAUFPT010000087">
    <property type="protein sequence ID" value="MDN3573910.1"/>
    <property type="molecule type" value="Genomic_DNA"/>
</dbReference>
<evidence type="ECO:0000313" key="3">
    <source>
        <dbReference type="EMBL" id="MDN3573910.1"/>
    </source>
</evidence>
<reference evidence="4" key="1">
    <citation type="journal article" date="2019" name="Int. J. Syst. Evol. Microbiol.">
        <title>The Global Catalogue of Microorganisms (GCM) 10K type strain sequencing project: providing services to taxonomists for standard genome sequencing and annotation.</title>
        <authorList>
            <consortium name="The Broad Institute Genomics Platform"/>
            <consortium name="The Broad Institute Genome Sequencing Center for Infectious Disease"/>
            <person name="Wu L."/>
            <person name="Ma J."/>
        </authorList>
    </citation>
    <scope>NUCLEOTIDE SEQUENCE [LARGE SCALE GENOMIC DNA]</scope>
    <source>
        <strain evidence="4">CECT 7806</strain>
    </source>
</reference>
<proteinExistence type="predicted"/>
<comment type="caution">
    <text evidence="3">The sequence shown here is derived from an EMBL/GenBank/DDBJ whole genome shotgun (WGS) entry which is preliminary data.</text>
</comment>
<keyword evidence="2" id="KW-0472">Membrane</keyword>
<keyword evidence="2" id="KW-1133">Transmembrane helix</keyword>
<dbReference type="Proteomes" id="UP001244297">
    <property type="component" value="Unassembled WGS sequence"/>
</dbReference>
<accession>A0ABT8AWH7</accession>
<protein>
    <submittedName>
        <fullName evidence="3">Uncharacterized protein</fullName>
    </submittedName>
</protein>
<evidence type="ECO:0000313" key="4">
    <source>
        <dbReference type="Proteomes" id="UP001244297"/>
    </source>
</evidence>
<keyword evidence="4" id="KW-1185">Reference proteome</keyword>
<sequence length="119" mass="13436">MRQIKLRASTRRIVLEYRLCRRQIMSLPAAILAFASGLMLSLWGIPSYARPAQQFLAQSEIQIPSETDLDRINRQDLQGAPSFADPGATGSIESQIQGMDRQDREIDQRVSRGICRDCD</sequence>
<evidence type="ECO:0000256" key="1">
    <source>
        <dbReference type="SAM" id="MobiDB-lite"/>
    </source>
</evidence>
<name>A0ABT8AWH7_9HYPH</name>
<dbReference type="RefSeq" id="WP_238291569.1">
    <property type="nucleotide sequence ID" value="NZ_BPQS01000041.1"/>
</dbReference>